<evidence type="ECO:0000256" key="2">
    <source>
        <dbReference type="ARBA" id="ARBA00019205"/>
    </source>
</evidence>
<dbReference type="Pfam" id="PF01729">
    <property type="entry name" value="QRPTase_C"/>
    <property type="match status" value="1"/>
</dbReference>
<evidence type="ECO:0000313" key="8">
    <source>
        <dbReference type="EMBL" id="MBF9003106.1"/>
    </source>
</evidence>
<evidence type="ECO:0000313" key="9">
    <source>
        <dbReference type="Proteomes" id="UP000597206"/>
    </source>
</evidence>
<dbReference type="Pfam" id="PF02749">
    <property type="entry name" value="QRPTase_N"/>
    <property type="match status" value="1"/>
</dbReference>
<dbReference type="InterPro" id="IPR013785">
    <property type="entry name" value="Aldolase_TIM"/>
</dbReference>
<sequence length="276" mass="30128">MERVLTDQQLESLLADDAPFGDLTTSLLLAPKHSIHIELTARYDMTVSGVEEAARMFELKGATATVLVSSGDHCRAGDHILNASGNAHALFLVWKSAQVLIEWMSGVASCTASMVQNAKGMPIACTRKQVPNTKALSVKAIRSGGGIMHRLGSSESILVFAEHRQFSSLTPRAMLHQFDKKSPEHKPVVEVHSVEDAMSWLDAGVPVLQLDKFTPEQITVCRQFIQEHQLNTKLGIAGGVNPNNVVEFVAAGADFIVTSFPYYAKPKDVQVRFFEA</sequence>
<dbReference type="SUPFAM" id="SSF54675">
    <property type="entry name" value="Nicotinate/Quinolinate PRTase N-terminal domain-like"/>
    <property type="match status" value="1"/>
</dbReference>
<evidence type="ECO:0000256" key="4">
    <source>
        <dbReference type="ARBA" id="ARBA00022679"/>
    </source>
</evidence>
<comment type="similarity">
    <text evidence="1 5">Belongs to the NadC/ModD family.</text>
</comment>
<evidence type="ECO:0000259" key="6">
    <source>
        <dbReference type="Pfam" id="PF01729"/>
    </source>
</evidence>
<evidence type="ECO:0000256" key="3">
    <source>
        <dbReference type="ARBA" id="ARBA00022676"/>
    </source>
</evidence>
<dbReference type="InterPro" id="IPR027277">
    <property type="entry name" value="NadC/ModD"/>
</dbReference>
<dbReference type="Proteomes" id="UP000597206">
    <property type="component" value="Unassembled WGS sequence"/>
</dbReference>
<dbReference type="Gene3D" id="3.20.20.70">
    <property type="entry name" value="Aldolase class I"/>
    <property type="match status" value="1"/>
</dbReference>
<dbReference type="PANTHER" id="PTHR32179:SF4">
    <property type="entry name" value="PYROPHOSPHORYLASE MODD-RELATED"/>
    <property type="match status" value="1"/>
</dbReference>
<evidence type="ECO:0000256" key="5">
    <source>
        <dbReference type="PIRNR" id="PIRNR006250"/>
    </source>
</evidence>
<dbReference type="InterPro" id="IPR022412">
    <property type="entry name" value="Quinolinate_PRibosylTrfase_N"/>
</dbReference>
<dbReference type="InterPro" id="IPR006242">
    <property type="entry name" value="ModD"/>
</dbReference>
<dbReference type="InterPro" id="IPR037128">
    <property type="entry name" value="Quinolinate_PRibosylTase_N_sf"/>
</dbReference>
<accession>A0ABS0GKV1</accession>
<feature type="domain" description="Quinolinate phosphoribosyl transferase C-terminal" evidence="6">
    <location>
        <begin position="107"/>
        <end position="271"/>
    </location>
</feature>
<keyword evidence="3 5" id="KW-0328">Glycosyltransferase</keyword>
<reference evidence="8 9" key="1">
    <citation type="submission" date="2020-11" db="EMBL/GenBank/DDBJ databases">
        <title>Vibrio nitrifigilis sp. nov., a marine nitrogen-fixing bacterium isolated from the lagoon sediment of an islet inside an atoll.</title>
        <authorList>
            <person name="Wang L.-T."/>
            <person name="Shieh W.Y."/>
        </authorList>
    </citation>
    <scope>NUCLEOTIDE SEQUENCE [LARGE SCALE GENOMIC DNA]</scope>
    <source>
        <strain evidence="8 9">NFV-1</strain>
    </source>
</reference>
<dbReference type="PIRSF" id="PIRSF006250">
    <property type="entry name" value="NadC_ModD"/>
    <property type="match status" value="1"/>
</dbReference>
<dbReference type="SUPFAM" id="SSF51690">
    <property type="entry name" value="Nicotinate/Quinolinate PRTase C-terminal domain-like"/>
    <property type="match status" value="1"/>
</dbReference>
<keyword evidence="9" id="KW-1185">Reference proteome</keyword>
<dbReference type="RefSeq" id="WP_196124990.1">
    <property type="nucleotide sequence ID" value="NZ_JADPMR010000004.1"/>
</dbReference>
<proteinExistence type="inferred from homology"/>
<organism evidence="8 9">
    <name type="scientific">Vibrio nitrifigilis</name>
    <dbReference type="NCBI Taxonomy" id="2789781"/>
    <lineage>
        <taxon>Bacteria</taxon>
        <taxon>Pseudomonadati</taxon>
        <taxon>Pseudomonadota</taxon>
        <taxon>Gammaproteobacteria</taxon>
        <taxon>Vibrionales</taxon>
        <taxon>Vibrionaceae</taxon>
        <taxon>Vibrio</taxon>
    </lineage>
</organism>
<name>A0ABS0GKV1_9VIBR</name>
<dbReference type="InterPro" id="IPR036068">
    <property type="entry name" value="Nicotinate_pribotase-like_C"/>
</dbReference>
<dbReference type="InterPro" id="IPR002638">
    <property type="entry name" value="Quinolinate_PRibosylTrfase_C"/>
</dbReference>
<dbReference type="EMBL" id="JADPMR010000004">
    <property type="protein sequence ID" value="MBF9003106.1"/>
    <property type="molecule type" value="Genomic_DNA"/>
</dbReference>
<dbReference type="NCBIfam" id="TIGR01334">
    <property type="entry name" value="modD"/>
    <property type="match status" value="1"/>
</dbReference>
<evidence type="ECO:0000259" key="7">
    <source>
        <dbReference type="Pfam" id="PF02749"/>
    </source>
</evidence>
<dbReference type="PANTHER" id="PTHR32179">
    <property type="entry name" value="NICOTINATE-NUCLEOTIDE PYROPHOSPHORYLASE [CARBOXYLATING]"/>
    <property type="match status" value="1"/>
</dbReference>
<protein>
    <recommendedName>
        <fullName evidence="2">Putative pyrophosphorylase ModD</fullName>
    </recommendedName>
</protein>
<evidence type="ECO:0000256" key="1">
    <source>
        <dbReference type="ARBA" id="ARBA00009400"/>
    </source>
</evidence>
<dbReference type="Gene3D" id="3.90.1170.20">
    <property type="entry name" value="Quinolinate phosphoribosyl transferase, N-terminal domain"/>
    <property type="match status" value="1"/>
</dbReference>
<comment type="caution">
    <text evidence="8">The sequence shown here is derived from an EMBL/GenBank/DDBJ whole genome shotgun (WGS) entry which is preliminary data.</text>
</comment>
<feature type="domain" description="Quinolinate phosphoribosyl transferase N-terminal" evidence="7">
    <location>
        <begin position="22"/>
        <end position="105"/>
    </location>
</feature>
<keyword evidence="4 5" id="KW-0808">Transferase</keyword>
<gene>
    <name evidence="8" type="primary">modD</name>
    <name evidence="8" type="ORF">I1A42_21755</name>
</gene>